<proteinExistence type="predicted"/>
<dbReference type="Proteomes" id="UP001151760">
    <property type="component" value="Unassembled WGS sequence"/>
</dbReference>
<name>A0ABQ4Z854_9ASTR</name>
<evidence type="ECO:0000313" key="2">
    <source>
        <dbReference type="Proteomes" id="UP001151760"/>
    </source>
</evidence>
<reference evidence="1" key="2">
    <citation type="submission" date="2022-01" db="EMBL/GenBank/DDBJ databases">
        <authorList>
            <person name="Yamashiro T."/>
            <person name="Shiraishi A."/>
            <person name="Satake H."/>
            <person name="Nakayama K."/>
        </authorList>
    </citation>
    <scope>NUCLEOTIDE SEQUENCE</scope>
</reference>
<sequence length="123" mass="14207">MQERLDLNKTQGASTPEEVKRMQNVPYASVVGSIIYAVRCTRPDVAFAQNITNRFQQNPGECHWTVVKNILKYLRNTKDMFLVYSRNPYAKLRVDCYCNAGFKTDIDDMKSLTGYLLFLKEAQ</sequence>
<keyword evidence="2" id="KW-1185">Reference proteome</keyword>
<reference evidence="1" key="1">
    <citation type="journal article" date="2022" name="Int. J. Mol. Sci.">
        <title>Draft Genome of Tanacetum Coccineum: Genomic Comparison of Closely Related Tanacetum-Family Plants.</title>
        <authorList>
            <person name="Yamashiro T."/>
            <person name="Shiraishi A."/>
            <person name="Nakayama K."/>
            <person name="Satake H."/>
        </authorList>
    </citation>
    <scope>NUCLEOTIDE SEQUENCE</scope>
</reference>
<evidence type="ECO:0008006" key="3">
    <source>
        <dbReference type="Google" id="ProtNLM"/>
    </source>
</evidence>
<organism evidence="1 2">
    <name type="scientific">Tanacetum coccineum</name>
    <dbReference type="NCBI Taxonomy" id="301880"/>
    <lineage>
        <taxon>Eukaryota</taxon>
        <taxon>Viridiplantae</taxon>
        <taxon>Streptophyta</taxon>
        <taxon>Embryophyta</taxon>
        <taxon>Tracheophyta</taxon>
        <taxon>Spermatophyta</taxon>
        <taxon>Magnoliopsida</taxon>
        <taxon>eudicotyledons</taxon>
        <taxon>Gunneridae</taxon>
        <taxon>Pentapetalae</taxon>
        <taxon>asterids</taxon>
        <taxon>campanulids</taxon>
        <taxon>Asterales</taxon>
        <taxon>Asteraceae</taxon>
        <taxon>Asteroideae</taxon>
        <taxon>Anthemideae</taxon>
        <taxon>Anthemidinae</taxon>
        <taxon>Tanacetum</taxon>
    </lineage>
</organism>
<accession>A0ABQ4Z854</accession>
<dbReference type="PANTHER" id="PTHR11439:SF496">
    <property type="entry name" value="RNA-DIRECTED DNA POLYMERASE"/>
    <property type="match status" value="1"/>
</dbReference>
<gene>
    <name evidence="1" type="ORF">Tco_0768965</name>
</gene>
<evidence type="ECO:0000313" key="1">
    <source>
        <dbReference type="EMBL" id="GJS86329.1"/>
    </source>
</evidence>
<dbReference type="EMBL" id="BQNB010011115">
    <property type="protein sequence ID" value="GJS86329.1"/>
    <property type="molecule type" value="Genomic_DNA"/>
</dbReference>
<protein>
    <recommendedName>
        <fullName evidence="3">Retrotransposon protein, putative, Ty1-copia subclass</fullName>
    </recommendedName>
</protein>
<comment type="caution">
    <text evidence="1">The sequence shown here is derived from an EMBL/GenBank/DDBJ whole genome shotgun (WGS) entry which is preliminary data.</text>
</comment>
<dbReference type="PANTHER" id="PTHR11439">
    <property type="entry name" value="GAG-POL-RELATED RETROTRANSPOSON"/>
    <property type="match status" value="1"/>
</dbReference>